<comment type="caution">
    <text evidence="1">The sequence shown here is derived from an EMBL/GenBank/DDBJ whole genome shotgun (WGS) entry which is preliminary data.</text>
</comment>
<evidence type="ECO:0000313" key="2">
    <source>
        <dbReference type="Proteomes" id="UP001148838"/>
    </source>
</evidence>
<name>A0ABQ8TKV7_PERAM</name>
<sequence>MCIRFDDKLTREESKAASQSKAEAIGAISKVFVDGCMSSYIPGLYFTVDEHLCVFRDDVQSKFPFLPSRETWERGMGCRGS</sequence>
<organism evidence="1 2">
    <name type="scientific">Periplaneta americana</name>
    <name type="common">American cockroach</name>
    <name type="synonym">Blatta americana</name>
    <dbReference type="NCBI Taxonomy" id="6978"/>
    <lineage>
        <taxon>Eukaryota</taxon>
        <taxon>Metazoa</taxon>
        <taxon>Ecdysozoa</taxon>
        <taxon>Arthropoda</taxon>
        <taxon>Hexapoda</taxon>
        <taxon>Insecta</taxon>
        <taxon>Pterygota</taxon>
        <taxon>Neoptera</taxon>
        <taxon>Polyneoptera</taxon>
        <taxon>Dictyoptera</taxon>
        <taxon>Blattodea</taxon>
        <taxon>Blattoidea</taxon>
        <taxon>Blattidae</taxon>
        <taxon>Blattinae</taxon>
        <taxon>Periplaneta</taxon>
    </lineage>
</organism>
<dbReference type="Proteomes" id="UP001148838">
    <property type="component" value="Unassembled WGS sequence"/>
</dbReference>
<evidence type="ECO:0000313" key="1">
    <source>
        <dbReference type="EMBL" id="KAJ4446524.1"/>
    </source>
</evidence>
<accession>A0ABQ8TKV7</accession>
<dbReference type="EMBL" id="JAJSOF020000009">
    <property type="protein sequence ID" value="KAJ4446524.1"/>
    <property type="molecule type" value="Genomic_DNA"/>
</dbReference>
<reference evidence="1 2" key="1">
    <citation type="journal article" date="2022" name="Allergy">
        <title>Genome assembly and annotation of Periplaneta americana reveal a comprehensive cockroach allergen profile.</title>
        <authorList>
            <person name="Wang L."/>
            <person name="Xiong Q."/>
            <person name="Saelim N."/>
            <person name="Wang L."/>
            <person name="Nong W."/>
            <person name="Wan A.T."/>
            <person name="Shi M."/>
            <person name="Liu X."/>
            <person name="Cao Q."/>
            <person name="Hui J.H.L."/>
            <person name="Sookrung N."/>
            <person name="Leung T.F."/>
            <person name="Tungtrongchitr A."/>
            <person name="Tsui S.K.W."/>
        </authorList>
    </citation>
    <scope>NUCLEOTIDE SEQUENCE [LARGE SCALE GENOMIC DNA]</scope>
    <source>
        <strain evidence="1">PWHHKU_190912</strain>
    </source>
</reference>
<keyword evidence="2" id="KW-1185">Reference proteome</keyword>
<gene>
    <name evidence="1" type="ORF">ANN_13220</name>
</gene>
<proteinExistence type="predicted"/>
<protein>
    <submittedName>
        <fullName evidence="1">Uncharacterized protein</fullName>
    </submittedName>
</protein>